<keyword evidence="2" id="KW-1185">Reference proteome</keyword>
<organism evidence="1 2">
    <name type="scientific">Eumeta variegata</name>
    <name type="common">Bagworm moth</name>
    <name type="synonym">Eumeta japonica</name>
    <dbReference type="NCBI Taxonomy" id="151549"/>
    <lineage>
        <taxon>Eukaryota</taxon>
        <taxon>Metazoa</taxon>
        <taxon>Ecdysozoa</taxon>
        <taxon>Arthropoda</taxon>
        <taxon>Hexapoda</taxon>
        <taxon>Insecta</taxon>
        <taxon>Pterygota</taxon>
        <taxon>Neoptera</taxon>
        <taxon>Endopterygota</taxon>
        <taxon>Lepidoptera</taxon>
        <taxon>Glossata</taxon>
        <taxon>Ditrysia</taxon>
        <taxon>Tineoidea</taxon>
        <taxon>Psychidae</taxon>
        <taxon>Oiketicinae</taxon>
        <taxon>Eumeta</taxon>
    </lineage>
</organism>
<dbReference type="STRING" id="151549.A0A4C1YC61"/>
<dbReference type="PANTHER" id="PTHR45786:SF74">
    <property type="entry name" value="ATP-DEPENDENT DNA HELICASE"/>
    <property type="match status" value="1"/>
</dbReference>
<sequence length="178" mass="19976">MSSLGSSSEDEQIETKNGKTTGALLILVNSDNSQDEVQMQSEFAYIENEILPLVVNALDLKKRIKNNEIGVKPGTSQTKPVGQNEIQFNAPTIEEVAIVLVGEEFESRDIILHRKSGDVQRVSESHRSYDGLQYPILFWRGEGGYHFNIKMRNPQTDEETNKKIGAMSFVSTDNSSRR</sequence>
<gene>
    <name evidence="1" type="ORF">EVAR_38258_1</name>
</gene>
<reference evidence="1 2" key="1">
    <citation type="journal article" date="2019" name="Commun. Biol.">
        <title>The bagworm genome reveals a unique fibroin gene that provides high tensile strength.</title>
        <authorList>
            <person name="Kono N."/>
            <person name="Nakamura H."/>
            <person name="Ohtoshi R."/>
            <person name="Tomita M."/>
            <person name="Numata K."/>
            <person name="Arakawa K."/>
        </authorList>
    </citation>
    <scope>NUCLEOTIDE SEQUENCE [LARGE SCALE GENOMIC DNA]</scope>
</reference>
<dbReference type="PANTHER" id="PTHR45786">
    <property type="entry name" value="DNA BINDING PROTEIN-LIKE"/>
    <property type="match status" value="1"/>
</dbReference>
<accession>A0A4C1YC61</accession>
<comment type="caution">
    <text evidence="1">The sequence shown here is derived from an EMBL/GenBank/DDBJ whole genome shotgun (WGS) entry which is preliminary data.</text>
</comment>
<dbReference type="AlphaFoldDB" id="A0A4C1YC61"/>
<evidence type="ECO:0000313" key="1">
    <source>
        <dbReference type="EMBL" id="GBP71925.1"/>
    </source>
</evidence>
<protein>
    <submittedName>
        <fullName evidence="1">Uncharacterized protein</fullName>
    </submittedName>
</protein>
<proteinExistence type="predicted"/>
<dbReference type="OrthoDB" id="10051381at2759"/>
<dbReference type="Proteomes" id="UP000299102">
    <property type="component" value="Unassembled WGS sequence"/>
</dbReference>
<name>A0A4C1YC61_EUMVA</name>
<dbReference type="EMBL" id="BGZK01001126">
    <property type="protein sequence ID" value="GBP71925.1"/>
    <property type="molecule type" value="Genomic_DNA"/>
</dbReference>
<evidence type="ECO:0000313" key="2">
    <source>
        <dbReference type="Proteomes" id="UP000299102"/>
    </source>
</evidence>